<reference evidence="5" key="1">
    <citation type="submission" date="2022-12" db="EMBL/GenBank/DDBJ databases">
        <title>Draft genome assemblies for two species of Escallonia (Escalloniales).</title>
        <authorList>
            <person name="Chanderbali A."/>
            <person name="Dervinis C."/>
            <person name="Anghel I."/>
            <person name="Soltis D."/>
            <person name="Soltis P."/>
            <person name="Zapata F."/>
        </authorList>
    </citation>
    <scope>NUCLEOTIDE SEQUENCE</scope>
    <source>
        <strain evidence="5">UCBG64.0493</strain>
        <tissue evidence="5">Leaf</tissue>
    </source>
</reference>
<dbReference type="InterPro" id="IPR002088">
    <property type="entry name" value="Prenyl_trans_a"/>
</dbReference>
<accession>A0AA88V8N6</accession>
<dbReference type="PANTHER" id="PTHR11129:SF10">
    <property type="entry name" value="PROTEIN PRENYLYLTRANSFERASE SUPERFAMILY PROTEIN"/>
    <property type="match status" value="1"/>
</dbReference>
<dbReference type="PROSITE" id="PS51147">
    <property type="entry name" value="PFTA"/>
    <property type="match status" value="2"/>
</dbReference>
<name>A0AA88V8N6_9ASTE</name>
<keyword evidence="6" id="KW-1185">Reference proteome</keyword>
<dbReference type="Proteomes" id="UP001188597">
    <property type="component" value="Unassembled WGS sequence"/>
</dbReference>
<evidence type="ECO:0000313" key="6">
    <source>
        <dbReference type="Proteomes" id="UP001188597"/>
    </source>
</evidence>
<gene>
    <name evidence="5" type="ORF">RJ639_019517</name>
</gene>
<evidence type="ECO:0000256" key="4">
    <source>
        <dbReference type="ARBA" id="ARBA00022737"/>
    </source>
</evidence>
<dbReference type="GO" id="GO:0004660">
    <property type="term" value="F:protein farnesyltransferase activity"/>
    <property type="evidence" value="ECO:0007669"/>
    <property type="project" value="TreeGrafter"/>
</dbReference>
<dbReference type="PANTHER" id="PTHR11129">
    <property type="entry name" value="PROTEIN FARNESYLTRANSFERASE ALPHA SUBUNIT/RAB GERANYLGERANYL TRANSFERASE ALPHA SUBUNIT"/>
    <property type="match status" value="1"/>
</dbReference>
<protein>
    <recommendedName>
        <fullName evidence="7">Protein prenyltransferase alpha subunit</fullName>
    </recommendedName>
</protein>
<keyword evidence="4" id="KW-0677">Repeat</keyword>
<comment type="similarity">
    <text evidence="1">Belongs to the protein prenyltransferase subunit alpha family.</text>
</comment>
<keyword evidence="3" id="KW-0808">Transferase</keyword>
<organism evidence="5 6">
    <name type="scientific">Escallonia herrerae</name>
    <dbReference type="NCBI Taxonomy" id="1293975"/>
    <lineage>
        <taxon>Eukaryota</taxon>
        <taxon>Viridiplantae</taxon>
        <taxon>Streptophyta</taxon>
        <taxon>Embryophyta</taxon>
        <taxon>Tracheophyta</taxon>
        <taxon>Spermatophyta</taxon>
        <taxon>Magnoliopsida</taxon>
        <taxon>eudicotyledons</taxon>
        <taxon>Gunneridae</taxon>
        <taxon>Pentapetalae</taxon>
        <taxon>asterids</taxon>
        <taxon>campanulids</taxon>
        <taxon>Escalloniales</taxon>
        <taxon>Escalloniaceae</taxon>
        <taxon>Escallonia</taxon>
    </lineage>
</organism>
<evidence type="ECO:0000313" key="5">
    <source>
        <dbReference type="EMBL" id="KAK3003353.1"/>
    </source>
</evidence>
<evidence type="ECO:0000256" key="3">
    <source>
        <dbReference type="ARBA" id="ARBA00022679"/>
    </source>
</evidence>
<dbReference type="AlphaFoldDB" id="A0AA88V8N6"/>
<dbReference type="GO" id="GO:0005953">
    <property type="term" value="C:CAAX-protein geranylgeranyltransferase complex"/>
    <property type="evidence" value="ECO:0007669"/>
    <property type="project" value="TreeGrafter"/>
</dbReference>
<keyword evidence="2" id="KW-0637">Prenyltransferase</keyword>
<dbReference type="Gene3D" id="1.25.40.120">
    <property type="entry name" value="Protein prenylyltransferase"/>
    <property type="match status" value="1"/>
</dbReference>
<proteinExistence type="inferred from homology"/>
<dbReference type="GO" id="GO:0005965">
    <property type="term" value="C:protein farnesyltransferase complex"/>
    <property type="evidence" value="ECO:0007669"/>
    <property type="project" value="TreeGrafter"/>
</dbReference>
<dbReference type="GO" id="GO:0004662">
    <property type="term" value="F:CAAX-protein geranylgeranyltransferase activity"/>
    <property type="evidence" value="ECO:0007669"/>
    <property type="project" value="TreeGrafter"/>
</dbReference>
<evidence type="ECO:0000256" key="2">
    <source>
        <dbReference type="ARBA" id="ARBA00022602"/>
    </source>
</evidence>
<evidence type="ECO:0000256" key="1">
    <source>
        <dbReference type="ARBA" id="ARBA00006734"/>
    </source>
</evidence>
<evidence type="ECO:0008006" key="7">
    <source>
        <dbReference type="Google" id="ProtNLM"/>
    </source>
</evidence>
<dbReference type="Pfam" id="PF01239">
    <property type="entry name" value="PPTA"/>
    <property type="match status" value="3"/>
</dbReference>
<dbReference type="SUPFAM" id="SSF48439">
    <property type="entry name" value="Protein prenylyltransferase"/>
    <property type="match status" value="1"/>
</dbReference>
<sequence length="522" mass="60426">MCTGMEMMASNGNQDWAMMGSRCTLAMSDEVGFVHPSQFISLVEKADTPSPSFKTVPQSVDGVVESKASEVHPTDMVFWCRDHKLGISSDVLHALYIAAKHAFMAALDGYKRISSISASKDGFGDEIMSSCSSSFLHHESEVMKHSRALLLLSSDFGTAWNSRKLVVHMKRHFPMFEDELFLSALVLSYAPKSERAWSHRRWVIKMVAGKFSNLQDIVEKESQLVERIAERSKMNYNAWNHRSWLISYLSGGQVLDEWKKCREWAGLHVADNSCFHYRTRLMLRMLEDSWYNDDSNACHNCNAGLYEMWKEELDWVERLIKRYRGREALWLYRRFLSVCWIKHFANRDVSCYSDHQSSSIYGLDIFMDNELRLLRSCTTIPSFEFEDYQADAKFSSMYILWLTKHMPESHRIEFQKKLQPEELETLLNNVCPEKIFLWDYLRTQCEGLKIEMAKGMSYMYDRFEVVPAPLISPQKPSNAPKLETIVEGGCERLDVLQKRLLCLLPVVVSFASYLYINGYAIA</sequence>
<dbReference type="EMBL" id="JAVXUP010002430">
    <property type="protein sequence ID" value="KAK3003353.1"/>
    <property type="molecule type" value="Genomic_DNA"/>
</dbReference>
<comment type="caution">
    <text evidence="5">The sequence shown here is derived from an EMBL/GenBank/DDBJ whole genome shotgun (WGS) entry which is preliminary data.</text>
</comment>